<comment type="caution">
    <text evidence="1">The sequence shown here is derived from an EMBL/GenBank/DDBJ whole genome shotgun (WGS) entry which is preliminary data.</text>
</comment>
<evidence type="ECO:0000313" key="2">
    <source>
        <dbReference type="Proteomes" id="UP000654670"/>
    </source>
</evidence>
<dbReference type="RefSeq" id="WP_188802174.1">
    <property type="nucleotide sequence ID" value="NZ_BMOK01000004.1"/>
</dbReference>
<reference evidence="1" key="1">
    <citation type="journal article" date="2014" name="Int. J. Syst. Evol. Microbiol.">
        <title>Complete genome sequence of Corynebacterium casei LMG S-19264T (=DSM 44701T), isolated from a smear-ripened cheese.</title>
        <authorList>
            <consortium name="US DOE Joint Genome Institute (JGI-PGF)"/>
            <person name="Walter F."/>
            <person name="Albersmeier A."/>
            <person name="Kalinowski J."/>
            <person name="Ruckert C."/>
        </authorList>
    </citation>
    <scope>NUCLEOTIDE SEQUENCE</scope>
    <source>
        <strain evidence="1">JCM 15325</strain>
    </source>
</reference>
<dbReference type="AlphaFoldDB" id="A0A917VZU1"/>
<organism evidence="1 2">
    <name type="scientific">Sporolactobacillus putidus</name>
    <dbReference type="NCBI Taxonomy" id="492735"/>
    <lineage>
        <taxon>Bacteria</taxon>
        <taxon>Bacillati</taxon>
        <taxon>Bacillota</taxon>
        <taxon>Bacilli</taxon>
        <taxon>Bacillales</taxon>
        <taxon>Sporolactobacillaceae</taxon>
        <taxon>Sporolactobacillus</taxon>
    </lineage>
</organism>
<protein>
    <submittedName>
        <fullName evidence="1">Uncharacterized protein</fullName>
    </submittedName>
</protein>
<name>A0A917VZU1_9BACL</name>
<reference evidence="1" key="2">
    <citation type="submission" date="2020-09" db="EMBL/GenBank/DDBJ databases">
        <authorList>
            <person name="Sun Q."/>
            <person name="Ohkuma M."/>
        </authorList>
    </citation>
    <scope>NUCLEOTIDE SEQUENCE</scope>
    <source>
        <strain evidence="1">JCM 15325</strain>
    </source>
</reference>
<gene>
    <name evidence="1" type="ORF">GCM10007968_11900</name>
</gene>
<dbReference type="Proteomes" id="UP000654670">
    <property type="component" value="Unassembled WGS sequence"/>
</dbReference>
<dbReference type="EMBL" id="BMOK01000004">
    <property type="protein sequence ID" value="GGL49393.1"/>
    <property type="molecule type" value="Genomic_DNA"/>
</dbReference>
<sequence>MTITQERVKMFLDDPSKAILFAKNGVYSESDVQDMIDEVYKHLDPSYKKLGPYQKLIFGWYMNAPKMLMSQNYLDEVIKPFVRKVNAELNWQLRVPEDFMK</sequence>
<accession>A0A917VZU1</accession>
<proteinExistence type="predicted"/>
<keyword evidence="2" id="KW-1185">Reference proteome</keyword>
<evidence type="ECO:0000313" key="1">
    <source>
        <dbReference type="EMBL" id="GGL49393.1"/>
    </source>
</evidence>